<dbReference type="AlphaFoldDB" id="A0A1H5MJI9"/>
<dbReference type="PANTHER" id="PTHR43280">
    <property type="entry name" value="ARAC-FAMILY TRANSCRIPTIONAL REGULATOR"/>
    <property type="match status" value="1"/>
</dbReference>
<gene>
    <name evidence="5" type="ORF">SAMN04488561_3225</name>
</gene>
<dbReference type="GO" id="GO:0003700">
    <property type="term" value="F:DNA-binding transcription factor activity"/>
    <property type="evidence" value="ECO:0007669"/>
    <property type="project" value="InterPro"/>
</dbReference>
<dbReference type="Pfam" id="PF12833">
    <property type="entry name" value="HTH_18"/>
    <property type="match status" value="1"/>
</dbReference>
<proteinExistence type="predicted"/>
<evidence type="ECO:0000259" key="4">
    <source>
        <dbReference type="PROSITE" id="PS01124"/>
    </source>
</evidence>
<dbReference type="InterPro" id="IPR037923">
    <property type="entry name" value="HTH-like"/>
</dbReference>
<dbReference type="InterPro" id="IPR020449">
    <property type="entry name" value="Tscrpt_reg_AraC-type_HTH"/>
</dbReference>
<dbReference type="InterPro" id="IPR009057">
    <property type="entry name" value="Homeodomain-like_sf"/>
</dbReference>
<dbReference type="Proteomes" id="UP000181980">
    <property type="component" value="Unassembled WGS sequence"/>
</dbReference>
<dbReference type="InterPro" id="IPR014710">
    <property type="entry name" value="RmlC-like_jellyroll"/>
</dbReference>
<dbReference type="SUPFAM" id="SSF46689">
    <property type="entry name" value="Homeodomain-like"/>
    <property type="match status" value="2"/>
</dbReference>
<feature type="domain" description="HTH araC/xylS-type" evidence="4">
    <location>
        <begin position="181"/>
        <end position="279"/>
    </location>
</feature>
<evidence type="ECO:0000256" key="1">
    <source>
        <dbReference type="ARBA" id="ARBA00023015"/>
    </source>
</evidence>
<evidence type="ECO:0000256" key="2">
    <source>
        <dbReference type="ARBA" id="ARBA00023125"/>
    </source>
</evidence>
<evidence type="ECO:0000313" key="6">
    <source>
        <dbReference type="Proteomes" id="UP000181980"/>
    </source>
</evidence>
<dbReference type="STRING" id="561176.SAMN04488561_3225"/>
<dbReference type="GO" id="GO:0043565">
    <property type="term" value="F:sequence-specific DNA binding"/>
    <property type="evidence" value="ECO:0007669"/>
    <property type="project" value="InterPro"/>
</dbReference>
<dbReference type="SMART" id="SM00342">
    <property type="entry name" value="HTH_ARAC"/>
    <property type="match status" value="1"/>
</dbReference>
<dbReference type="PROSITE" id="PS01124">
    <property type="entry name" value="HTH_ARAC_FAMILY_2"/>
    <property type="match status" value="1"/>
</dbReference>
<name>A0A1H5MJI9_9ACTN</name>
<dbReference type="PRINTS" id="PR00032">
    <property type="entry name" value="HTHARAC"/>
</dbReference>
<keyword evidence="2 5" id="KW-0238">DNA-binding</keyword>
<dbReference type="PANTHER" id="PTHR43280:SF27">
    <property type="entry name" value="TRANSCRIPTIONAL REGULATOR MTLR"/>
    <property type="match status" value="1"/>
</dbReference>
<dbReference type="RefSeq" id="WP_074946373.1">
    <property type="nucleotide sequence ID" value="NZ_FNUC01000003.1"/>
</dbReference>
<dbReference type="Pfam" id="PF02311">
    <property type="entry name" value="AraC_binding"/>
    <property type="match status" value="1"/>
</dbReference>
<dbReference type="Gene3D" id="2.60.120.10">
    <property type="entry name" value="Jelly Rolls"/>
    <property type="match status" value="1"/>
</dbReference>
<organism evidence="5 6">
    <name type="scientific">Jiangella alba</name>
    <dbReference type="NCBI Taxonomy" id="561176"/>
    <lineage>
        <taxon>Bacteria</taxon>
        <taxon>Bacillati</taxon>
        <taxon>Actinomycetota</taxon>
        <taxon>Actinomycetes</taxon>
        <taxon>Jiangellales</taxon>
        <taxon>Jiangellaceae</taxon>
        <taxon>Jiangella</taxon>
    </lineage>
</organism>
<reference evidence="6" key="1">
    <citation type="submission" date="2016-10" db="EMBL/GenBank/DDBJ databases">
        <authorList>
            <person name="Varghese N."/>
            <person name="Submissions S."/>
        </authorList>
    </citation>
    <scope>NUCLEOTIDE SEQUENCE [LARGE SCALE GENOMIC DNA]</scope>
    <source>
        <strain evidence="6">DSM 45237</strain>
    </source>
</reference>
<dbReference type="InterPro" id="IPR003313">
    <property type="entry name" value="AraC-bd"/>
</dbReference>
<sequence>MNPRHERPGIPYGTTFSTFVLHEESFDFSWHYHQAYELALITQGRGTRYVGTTVEPLRTGDLLVLGPDLPHTFTSAQDPDHPAEAACAQFPADFLGPDFFALPQFDQIATLLDASVHGIVYSPAPPPVRDILATLMDQPAALQTARLLEALHLLAVAPGGVPITGPGYISAPDPAVRERVDKVCRHLEQVHTRHVELTEVAGLVHMAPTSFSRFFRRAMGRTLTEYLNQLRVETACRLLTNTNAPVIEIAASSGYVNLSNFNRRFRELKGMSPRDYRQAQLRP</sequence>
<evidence type="ECO:0000313" key="5">
    <source>
        <dbReference type="EMBL" id="SEE89562.1"/>
    </source>
</evidence>
<keyword evidence="3" id="KW-0804">Transcription</keyword>
<dbReference type="Gene3D" id="1.10.10.60">
    <property type="entry name" value="Homeodomain-like"/>
    <property type="match status" value="2"/>
</dbReference>
<accession>A0A1H5MJI9</accession>
<dbReference type="InterPro" id="IPR018062">
    <property type="entry name" value="HTH_AraC-typ_CS"/>
</dbReference>
<keyword evidence="1" id="KW-0805">Transcription regulation</keyword>
<dbReference type="PROSITE" id="PS00041">
    <property type="entry name" value="HTH_ARAC_FAMILY_1"/>
    <property type="match status" value="1"/>
</dbReference>
<keyword evidence="6" id="KW-1185">Reference proteome</keyword>
<evidence type="ECO:0000256" key="3">
    <source>
        <dbReference type="ARBA" id="ARBA00023163"/>
    </source>
</evidence>
<dbReference type="SUPFAM" id="SSF51215">
    <property type="entry name" value="Regulatory protein AraC"/>
    <property type="match status" value="1"/>
</dbReference>
<protein>
    <submittedName>
        <fullName evidence="5">AraC-type DNA-binding protein</fullName>
    </submittedName>
</protein>
<dbReference type="InterPro" id="IPR018060">
    <property type="entry name" value="HTH_AraC"/>
</dbReference>
<dbReference type="EMBL" id="FNUC01000003">
    <property type="protein sequence ID" value="SEE89562.1"/>
    <property type="molecule type" value="Genomic_DNA"/>
</dbReference>